<dbReference type="EMBL" id="VYXP01000002">
    <property type="protein sequence ID" value="KAA9133166.1"/>
    <property type="molecule type" value="Genomic_DNA"/>
</dbReference>
<dbReference type="AlphaFoldDB" id="A0A5N0TH21"/>
<keyword evidence="8 15" id="KW-0812">Transmembrane</keyword>
<evidence type="ECO:0000256" key="5">
    <source>
        <dbReference type="ARBA" id="ARBA00022466"/>
    </source>
</evidence>
<evidence type="ECO:0000256" key="15">
    <source>
        <dbReference type="SAM" id="Phobius"/>
    </source>
</evidence>
<keyword evidence="10" id="KW-0476">Mercury</keyword>
<keyword evidence="11 15" id="KW-1133">Transmembrane helix</keyword>
<comment type="caution">
    <text evidence="16">The sequence shown here is derived from an EMBL/GenBank/DDBJ whole genome shotgun (WGS) entry which is preliminary data.</text>
</comment>
<evidence type="ECO:0000313" key="16">
    <source>
        <dbReference type="EMBL" id="KAA9133166.1"/>
    </source>
</evidence>
<keyword evidence="12 15" id="KW-0472">Membrane</keyword>
<comment type="function">
    <text evidence="14">Involved in mercury resistance. Probably transfers a mercuric ion from the periplasmic Hg(2+)-binding protein MerP to the cytoplasmic mercuric reductase MerA.</text>
</comment>
<protein>
    <recommendedName>
        <fullName evidence="3">Mercuric transport protein MerT</fullName>
    </recommendedName>
    <alternativeName>
        <fullName evidence="13">Mercury ion transport protein</fullName>
    </alternativeName>
</protein>
<keyword evidence="7" id="KW-0997">Cell inner membrane</keyword>
<evidence type="ECO:0000256" key="10">
    <source>
        <dbReference type="ARBA" id="ARBA00022914"/>
    </source>
</evidence>
<feature type="transmembrane region" description="Helical" evidence="15">
    <location>
        <begin position="70"/>
        <end position="89"/>
    </location>
</feature>
<evidence type="ECO:0000256" key="2">
    <source>
        <dbReference type="ARBA" id="ARBA00008224"/>
    </source>
</evidence>
<evidence type="ECO:0000256" key="3">
    <source>
        <dbReference type="ARBA" id="ARBA00017053"/>
    </source>
</evidence>
<evidence type="ECO:0000256" key="6">
    <source>
        <dbReference type="ARBA" id="ARBA00022475"/>
    </source>
</evidence>
<keyword evidence="4" id="KW-0813">Transport</keyword>
<accession>A0A5N0TH21</accession>
<evidence type="ECO:0000256" key="13">
    <source>
        <dbReference type="ARBA" id="ARBA00030934"/>
    </source>
</evidence>
<evidence type="ECO:0000313" key="17">
    <source>
        <dbReference type="Proteomes" id="UP000325372"/>
    </source>
</evidence>
<sequence>MATNRLVVQPLKLENAMVDRSKQSRQATAFASVAGALLASSCCVLPLVLVSLGISGAWIGTLKVLEPYKFLIALFTGGFLVAGFWLVYGKATDECEEECRTPVRDRLVKITLWAAACLVIISLTVNIWAPYFY</sequence>
<keyword evidence="9" id="KW-0479">Metal-binding</keyword>
<keyword evidence="6" id="KW-1003">Cell membrane</keyword>
<organism evidence="16 17">
    <name type="scientific">Marinihelvus fidelis</name>
    <dbReference type="NCBI Taxonomy" id="2613842"/>
    <lineage>
        <taxon>Bacteria</taxon>
        <taxon>Pseudomonadati</taxon>
        <taxon>Pseudomonadota</taxon>
        <taxon>Gammaproteobacteria</taxon>
        <taxon>Chromatiales</taxon>
        <taxon>Wenzhouxiangellaceae</taxon>
        <taxon>Marinihelvus</taxon>
    </lineage>
</organism>
<dbReference type="InterPro" id="IPR003457">
    <property type="entry name" value="Transprt_MerT"/>
</dbReference>
<keyword evidence="17" id="KW-1185">Reference proteome</keyword>
<gene>
    <name evidence="16" type="ORF">F3N42_02050</name>
</gene>
<evidence type="ECO:0000256" key="11">
    <source>
        <dbReference type="ARBA" id="ARBA00022989"/>
    </source>
</evidence>
<proteinExistence type="inferred from homology"/>
<keyword evidence="5" id="KW-0475">Mercuric resistance</keyword>
<dbReference type="GO" id="GO:0015097">
    <property type="term" value="F:mercury ion transmembrane transporter activity"/>
    <property type="evidence" value="ECO:0007669"/>
    <property type="project" value="InterPro"/>
</dbReference>
<evidence type="ECO:0000256" key="9">
    <source>
        <dbReference type="ARBA" id="ARBA00022723"/>
    </source>
</evidence>
<feature type="transmembrane region" description="Helical" evidence="15">
    <location>
        <begin position="110"/>
        <end position="129"/>
    </location>
</feature>
<evidence type="ECO:0000256" key="7">
    <source>
        <dbReference type="ARBA" id="ARBA00022519"/>
    </source>
</evidence>
<evidence type="ECO:0000256" key="8">
    <source>
        <dbReference type="ARBA" id="ARBA00022692"/>
    </source>
</evidence>
<dbReference type="GO" id="GO:0005886">
    <property type="term" value="C:plasma membrane"/>
    <property type="evidence" value="ECO:0007669"/>
    <property type="project" value="UniProtKB-SubCell"/>
</dbReference>
<dbReference type="Pfam" id="PF02411">
    <property type="entry name" value="MerT"/>
    <property type="match status" value="1"/>
</dbReference>
<comment type="subcellular location">
    <subcellularLocation>
        <location evidence="1">Cell inner membrane</location>
        <topology evidence="1">Multi-pass membrane protein</topology>
    </subcellularLocation>
</comment>
<feature type="transmembrane region" description="Helical" evidence="15">
    <location>
        <begin position="30"/>
        <end position="58"/>
    </location>
</feature>
<name>A0A5N0TH21_9GAMM</name>
<evidence type="ECO:0000256" key="14">
    <source>
        <dbReference type="ARBA" id="ARBA00045720"/>
    </source>
</evidence>
<dbReference type="GO" id="GO:0046872">
    <property type="term" value="F:metal ion binding"/>
    <property type="evidence" value="ECO:0007669"/>
    <property type="project" value="UniProtKB-KW"/>
</dbReference>
<evidence type="ECO:0000256" key="4">
    <source>
        <dbReference type="ARBA" id="ARBA00022448"/>
    </source>
</evidence>
<dbReference type="Gene3D" id="1.10.287.910">
    <property type="entry name" value="bacterial mercury transporter, merf"/>
    <property type="match status" value="1"/>
</dbReference>
<evidence type="ECO:0000256" key="1">
    <source>
        <dbReference type="ARBA" id="ARBA00004429"/>
    </source>
</evidence>
<comment type="similarity">
    <text evidence="2">Belongs to the MerT family.</text>
</comment>
<reference evidence="16 17" key="1">
    <citation type="submission" date="2019-09" db="EMBL/GenBank/DDBJ databases">
        <title>Wenzhouxiangella sp. Genome sequencing and assembly.</title>
        <authorList>
            <person name="Zhang R."/>
        </authorList>
    </citation>
    <scope>NUCLEOTIDE SEQUENCE [LARGE SCALE GENOMIC DNA]</scope>
    <source>
        <strain evidence="16 17">W260</strain>
    </source>
</reference>
<evidence type="ECO:0000256" key="12">
    <source>
        <dbReference type="ARBA" id="ARBA00023136"/>
    </source>
</evidence>
<dbReference type="Proteomes" id="UP000325372">
    <property type="component" value="Unassembled WGS sequence"/>
</dbReference>